<organism evidence="1">
    <name type="scientific">Malaco herpesvirus 4</name>
    <dbReference type="NCBI Taxonomy" id="3031800"/>
    <lineage>
        <taxon>Viruses</taxon>
        <taxon>Duplodnaviria</taxon>
        <taxon>Heunggongvirae</taxon>
        <taxon>Peploviricota</taxon>
        <taxon>Herviviricetes</taxon>
        <taxon>Herpesvirales</taxon>
        <taxon>Malacoherpesviridae</taxon>
    </lineage>
</organism>
<protein>
    <submittedName>
        <fullName evidence="1">ORF72</fullName>
    </submittedName>
</protein>
<evidence type="ECO:0000313" key="1">
    <source>
        <dbReference type="EMBL" id="DBA11686.1"/>
    </source>
</evidence>
<reference evidence="1" key="1">
    <citation type="journal article" date="2023" name="Front. Mar. Sci.">
        <title>Tracing the invertebrate herpesviruses in the global sequence datasets.</title>
        <authorList>
            <person name="Rosani U."/>
            <person name="Gaia M."/>
            <person name="Delmont T.O."/>
            <person name="Krupovic M."/>
        </authorList>
    </citation>
    <scope>NUCLEOTIDE SEQUENCE</scope>
    <source>
        <strain evidence="1">MalacoHV4/Med/2018 155</strain>
    </source>
</reference>
<dbReference type="EMBL" id="BK063086">
    <property type="protein sequence ID" value="DBA11686.1"/>
    <property type="molecule type" value="Genomic_DNA"/>
</dbReference>
<proteinExistence type="predicted"/>
<name>A0AA48P910_9VIRU</name>
<sequence>MHRLHQTKPTPHETDNIRNGNNGIYLRKYMNQINNPINGHSCMINAQNQENEYENCDACHTYDQYSCPSSFGDYFRQVFIGYLIHTREPKHLTEIHVNGEKHGCQAYNKDGDPHCFYRGREQE</sequence>
<reference evidence="1" key="2">
    <citation type="submission" date="2023-01" db="EMBL/GenBank/DDBJ databases">
        <authorList>
            <person name="Rosani U."/>
            <person name="Delmont T.O."/>
            <person name="Gaia M."/>
            <person name="Krupovic M."/>
        </authorList>
    </citation>
    <scope>NUCLEOTIDE SEQUENCE</scope>
    <source>
        <strain evidence="1">MalacoHV4/Med/2018 155</strain>
    </source>
</reference>
<accession>A0AA48P910</accession>